<sequence>MFLFPQRYDLSAIKKPEKQIINGLMEKSKRLSENRLAHSEKNVGALQITSYELQVKIRGTLYFFTLSINQNKL</sequence>
<protein>
    <submittedName>
        <fullName evidence="1">Uncharacterized protein</fullName>
    </submittedName>
</protein>
<proteinExistence type="predicted"/>
<gene>
    <name evidence="1" type="ORF">DW191_14710</name>
</gene>
<dbReference type="EMBL" id="QRKC01000007">
    <property type="protein sequence ID" value="RHH75735.1"/>
    <property type="molecule type" value="Genomic_DNA"/>
</dbReference>
<evidence type="ECO:0000313" key="1">
    <source>
        <dbReference type="EMBL" id="RHH75735.1"/>
    </source>
</evidence>
<reference evidence="1 2" key="1">
    <citation type="submission" date="2018-08" db="EMBL/GenBank/DDBJ databases">
        <title>A genome reference for cultivated species of the human gut microbiota.</title>
        <authorList>
            <person name="Zou Y."/>
            <person name="Xue W."/>
            <person name="Luo G."/>
        </authorList>
    </citation>
    <scope>NUCLEOTIDE SEQUENCE [LARGE SCALE GENOMIC DNA]</scope>
    <source>
        <strain evidence="1 2">AM16-50</strain>
    </source>
</reference>
<dbReference type="Proteomes" id="UP000283732">
    <property type="component" value="Unassembled WGS sequence"/>
</dbReference>
<dbReference type="AlphaFoldDB" id="A0A414XP67"/>
<evidence type="ECO:0000313" key="2">
    <source>
        <dbReference type="Proteomes" id="UP000283732"/>
    </source>
</evidence>
<accession>A0A414XP67</accession>
<comment type="caution">
    <text evidence="1">The sequence shown here is derived from an EMBL/GenBank/DDBJ whole genome shotgun (WGS) entry which is preliminary data.</text>
</comment>
<name>A0A414XP67_9BACT</name>
<organism evidence="1 2">
    <name type="scientific">Parabacteroides merdae</name>
    <dbReference type="NCBI Taxonomy" id="46503"/>
    <lineage>
        <taxon>Bacteria</taxon>
        <taxon>Pseudomonadati</taxon>
        <taxon>Bacteroidota</taxon>
        <taxon>Bacteroidia</taxon>
        <taxon>Bacteroidales</taxon>
        <taxon>Tannerellaceae</taxon>
        <taxon>Parabacteroides</taxon>
    </lineage>
</organism>